<feature type="transmembrane region" description="Helical" evidence="5">
    <location>
        <begin position="123"/>
        <end position="141"/>
    </location>
</feature>
<feature type="domain" description="EamA" evidence="6">
    <location>
        <begin position="181"/>
        <end position="311"/>
    </location>
</feature>
<dbReference type="Pfam" id="PF00892">
    <property type="entry name" value="EamA"/>
    <property type="match status" value="2"/>
</dbReference>
<feature type="transmembrane region" description="Helical" evidence="5">
    <location>
        <begin position="96"/>
        <end position="117"/>
    </location>
</feature>
<feature type="transmembrane region" description="Helical" evidence="5">
    <location>
        <begin position="295"/>
        <end position="312"/>
    </location>
</feature>
<feature type="transmembrane region" description="Helical" evidence="5">
    <location>
        <begin position="270"/>
        <end position="289"/>
    </location>
</feature>
<name>A0A6J7P4S1_9ZZZZ</name>
<keyword evidence="3 5" id="KW-1133">Transmembrane helix</keyword>
<organism evidence="7">
    <name type="scientific">freshwater metagenome</name>
    <dbReference type="NCBI Taxonomy" id="449393"/>
    <lineage>
        <taxon>unclassified sequences</taxon>
        <taxon>metagenomes</taxon>
        <taxon>ecological metagenomes</taxon>
    </lineage>
</organism>
<dbReference type="AlphaFoldDB" id="A0A6J7P4S1"/>
<protein>
    <submittedName>
        <fullName evidence="7">Unannotated protein</fullName>
    </submittedName>
</protein>
<evidence type="ECO:0000256" key="4">
    <source>
        <dbReference type="ARBA" id="ARBA00023136"/>
    </source>
</evidence>
<keyword evidence="4 5" id="KW-0472">Membrane</keyword>
<feature type="transmembrane region" description="Helical" evidence="5">
    <location>
        <begin position="38"/>
        <end position="59"/>
    </location>
</feature>
<feature type="domain" description="EamA" evidence="6">
    <location>
        <begin position="37"/>
        <end position="168"/>
    </location>
</feature>
<evidence type="ECO:0000313" key="7">
    <source>
        <dbReference type="EMBL" id="CAB4999475.1"/>
    </source>
</evidence>
<evidence type="ECO:0000259" key="6">
    <source>
        <dbReference type="Pfam" id="PF00892"/>
    </source>
</evidence>
<dbReference type="EMBL" id="CAFBOM010000277">
    <property type="protein sequence ID" value="CAB4999475.1"/>
    <property type="molecule type" value="Genomic_DNA"/>
</dbReference>
<reference evidence="7" key="1">
    <citation type="submission" date="2020-05" db="EMBL/GenBank/DDBJ databases">
        <authorList>
            <person name="Chiriac C."/>
            <person name="Salcher M."/>
            <person name="Ghai R."/>
            <person name="Kavagutti S V."/>
        </authorList>
    </citation>
    <scope>NUCLEOTIDE SEQUENCE</scope>
</reference>
<dbReference type="InterPro" id="IPR050638">
    <property type="entry name" value="AA-Vitamin_Transporters"/>
</dbReference>
<feature type="transmembrane region" description="Helical" evidence="5">
    <location>
        <begin position="177"/>
        <end position="198"/>
    </location>
</feature>
<feature type="transmembrane region" description="Helical" evidence="5">
    <location>
        <begin position="65"/>
        <end position="84"/>
    </location>
</feature>
<dbReference type="InterPro" id="IPR037185">
    <property type="entry name" value="EmrE-like"/>
</dbReference>
<comment type="subcellular location">
    <subcellularLocation>
        <location evidence="1">Membrane</location>
        <topology evidence="1">Multi-pass membrane protein</topology>
    </subcellularLocation>
</comment>
<feature type="transmembrane region" description="Helical" evidence="5">
    <location>
        <begin position="205"/>
        <end position="227"/>
    </location>
</feature>
<gene>
    <name evidence="7" type="ORF">UFOPK3957_01485</name>
</gene>
<dbReference type="SUPFAM" id="SSF103481">
    <property type="entry name" value="Multidrug resistance efflux transporter EmrE"/>
    <property type="match status" value="2"/>
</dbReference>
<feature type="transmembrane region" description="Helical" evidence="5">
    <location>
        <begin position="239"/>
        <end position="263"/>
    </location>
</feature>
<dbReference type="InterPro" id="IPR000620">
    <property type="entry name" value="EamA_dom"/>
</dbReference>
<evidence type="ECO:0000256" key="1">
    <source>
        <dbReference type="ARBA" id="ARBA00004141"/>
    </source>
</evidence>
<dbReference type="PANTHER" id="PTHR32322">
    <property type="entry name" value="INNER MEMBRANE TRANSPORTER"/>
    <property type="match status" value="1"/>
</dbReference>
<sequence>MAAAPRSPAERDINLPKAAGAWQSPGPASLSTVTRRGFVLFASLSIIWGMPYLFIKISVESLSPGMIVFGRLLLAVVVLVPIVIARGQFGLLRGYWRWVFAFAIVEMTFTWWCLTYAEQHISSSLTGLLIATVPIMTALLAKATGLDDRLTGMRLLGMGVGFAGVVALVGLDVTSGAFLAVAALAVTAFGYALGPIIIARQLSDIPALPVIAASLVINLVIYAPLAWITRPTEPVPASAWWSVAALGLLCTAVAFIIFFALIAEVGPSRTTFITYINPAVAVILGVIVLSEPITLGIIIGFPLVLIGSWMATRKAPAIESEPHS</sequence>
<proteinExistence type="predicted"/>
<evidence type="ECO:0000256" key="2">
    <source>
        <dbReference type="ARBA" id="ARBA00022692"/>
    </source>
</evidence>
<feature type="transmembrane region" description="Helical" evidence="5">
    <location>
        <begin position="153"/>
        <end position="171"/>
    </location>
</feature>
<accession>A0A6J7P4S1</accession>
<evidence type="ECO:0000256" key="5">
    <source>
        <dbReference type="SAM" id="Phobius"/>
    </source>
</evidence>
<evidence type="ECO:0000256" key="3">
    <source>
        <dbReference type="ARBA" id="ARBA00022989"/>
    </source>
</evidence>
<dbReference type="GO" id="GO:0016020">
    <property type="term" value="C:membrane"/>
    <property type="evidence" value="ECO:0007669"/>
    <property type="project" value="UniProtKB-SubCell"/>
</dbReference>
<dbReference type="PANTHER" id="PTHR32322:SF2">
    <property type="entry name" value="EAMA DOMAIN-CONTAINING PROTEIN"/>
    <property type="match status" value="1"/>
</dbReference>
<keyword evidence="2 5" id="KW-0812">Transmembrane</keyword>